<reference evidence="1 2" key="1">
    <citation type="journal article" date="2020" name="Genes (Basel)">
        <title>Genomic Comparison of Insect Gut Symbionts from Divergent Burkholderia Subclades.</title>
        <authorList>
            <person name="Takeshita K."/>
            <person name="Kikuchi Y."/>
        </authorList>
    </citation>
    <scope>NUCLEOTIDE SEQUENCE [LARGE SCALE GENOMIC DNA]</scope>
    <source>
        <strain evidence="1 2">PGU16</strain>
    </source>
</reference>
<dbReference type="AlphaFoldDB" id="A0A7I8BJ85"/>
<sequence>MIDSDHFKLGCANRTLGMWVPQWNREAGEAIRTRLQGVGVSRESGHERFDGSEVFPRSDEAGNVAALYGRKIRDNLSAGTAYHMYLPGRVRI</sequence>
<organism evidence="1 2">
    <name type="scientific">Paraburkholderia largidicola</name>
    <dbReference type="NCBI Taxonomy" id="3014751"/>
    <lineage>
        <taxon>Bacteria</taxon>
        <taxon>Pseudomonadati</taxon>
        <taxon>Pseudomonadota</taxon>
        <taxon>Betaproteobacteria</taxon>
        <taxon>Burkholderiales</taxon>
        <taxon>Burkholderiaceae</taxon>
        <taxon>Paraburkholderia</taxon>
    </lineage>
</organism>
<dbReference type="Proteomes" id="UP000510888">
    <property type="component" value="Chromosome 1"/>
</dbReference>
<gene>
    <name evidence="1" type="ORF">PPGU16_18230</name>
</gene>
<dbReference type="EMBL" id="AP023174">
    <property type="protein sequence ID" value="BCF88756.1"/>
    <property type="molecule type" value="Genomic_DNA"/>
</dbReference>
<accession>A0A7I8BJ85</accession>
<dbReference type="RefSeq" id="WP_180719741.1">
    <property type="nucleotide sequence ID" value="NZ_AP023174.1"/>
</dbReference>
<keyword evidence="2" id="KW-1185">Reference proteome</keyword>
<name>A0A7I8BJ85_9BURK</name>
<proteinExistence type="predicted"/>
<evidence type="ECO:0000313" key="2">
    <source>
        <dbReference type="Proteomes" id="UP000510888"/>
    </source>
</evidence>
<evidence type="ECO:0000313" key="1">
    <source>
        <dbReference type="EMBL" id="BCF88756.1"/>
    </source>
</evidence>
<dbReference type="KEGG" id="plad:PPGU16_18230"/>
<protein>
    <submittedName>
        <fullName evidence="1">Uncharacterized protein</fullName>
    </submittedName>
</protein>